<feature type="region of interest" description="Disordered" evidence="1">
    <location>
        <begin position="1"/>
        <end position="57"/>
    </location>
</feature>
<reference evidence="3" key="1">
    <citation type="journal article" date="2008" name="Nat. Genet.">
        <title>The Pristionchus pacificus genome provides a unique perspective on nematode lifestyle and parasitism.</title>
        <authorList>
            <person name="Dieterich C."/>
            <person name="Clifton S.W."/>
            <person name="Schuster L.N."/>
            <person name="Chinwalla A."/>
            <person name="Delehaunty K."/>
            <person name="Dinkelacker I."/>
            <person name="Fulton L."/>
            <person name="Fulton R."/>
            <person name="Godfrey J."/>
            <person name="Minx P."/>
            <person name="Mitreva M."/>
            <person name="Roeseler W."/>
            <person name="Tian H."/>
            <person name="Witte H."/>
            <person name="Yang S.P."/>
            <person name="Wilson R.K."/>
            <person name="Sommer R.J."/>
        </authorList>
    </citation>
    <scope>NUCLEOTIDE SEQUENCE [LARGE SCALE GENOMIC DNA]</scope>
    <source>
        <strain evidence="3">PS312</strain>
    </source>
</reference>
<name>A0A2A6D2X2_PRIPA</name>
<dbReference type="Proteomes" id="UP000005239">
    <property type="component" value="Unassembled WGS sequence"/>
</dbReference>
<feature type="region of interest" description="Disordered" evidence="1">
    <location>
        <begin position="150"/>
        <end position="179"/>
    </location>
</feature>
<gene>
    <name evidence="2" type="primary">WBGene00110084</name>
</gene>
<dbReference type="EnsemblMetazoa" id="PPA20530.1">
    <property type="protein sequence ID" value="PPA20530.1"/>
    <property type="gene ID" value="WBGene00110084"/>
</dbReference>
<keyword evidence="3" id="KW-1185">Reference proteome</keyword>
<reference evidence="2" key="2">
    <citation type="submission" date="2022-06" db="UniProtKB">
        <authorList>
            <consortium name="EnsemblMetazoa"/>
        </authorList>
    </citation>
    <scope>IDENTIFICATION</scope>
    <source>
        <strain evidence="2">PS312</strain>
    </source>
</reference>
<sequence>MGSPPPSAASVAATSTPPGEDVVVEEGGRQPPPSDAPSARVPPAARKTTVSPFHTHSRLPDRCETFRTLARCCIIRIANEPGPRRDRVFDTLPKTFAAVFSCPALSEQRNLPWTSAGVGGLKVVVASACPAVVTDESSDVDDTREDVVFVEESREETPPADADDNTDGASDAHATEGLS</sequence>
<evidence type="ECO:0000313" key="2">
    <source>
        <dbReference type="EnsemblMetazoa" id="PPA20530.1"/>
    </source>
</evidence>
<accession>A0A2A6D2X2</accession>
<evidence type="ECO:0000313" key="3">
    <source>
        <dbReference type="Proteomes" id="UP000005239"/>
    </source>
</evidence>
<accession>A0A8R1UEX8</accession>
<dbReference type="AlphaFoldDB" id="A0A2A6D2X2"/>
<protein>
    <submittedName>
        <fullName evidence="2">Uncharacterized protein</fullName>
    </submittedName>
</protein>
<evidence type="ECO:0000256" key="1">
    <source>
        <dbReference type="SAM" id="MobiDB-lite"/>
    </source>
</evidence>
<feature type="compositionally biased region" description="Low complexity" evidence="1">
    <location>
        <begin position="8"/>
        <end position="18"/>
    </location>
</feature>
<proteinExistence type="predicted"/>
<organism evidence="2 3">
    <name type="scientific">Pristionchus pacificus</name>
    <name type="common">Parasitic nematode worm</name>
    <dbReference type="NCBI Taxonomy" id="54126"/>
    <lineage>
        <taxon>Eukaryota</taxon>
        <taxon>Metazoa</taxon>
        <taxon>Ecdysozoa</taxon>
        <taxon>Nematoda</taxon>
        <taxon>Chromadorea</taxon>
        <taxon>Rhabditida</taxon>
        <taxon>Rhabditina</taxon>
        <taxon>Diplogasteromorpha</taxon>
        <taxon>Diplogasteroidea</taxon>
        <taxon>Neodiplogasteridae</taxon>
        <taxon>Pristionchus</taxon>
    </lineage>
</organism>